<dbReference type="Proteomes" id="UP000585474">
    <property type="component" value="Unassembled WGS sequence"/>
</dbReference>
<dbReference type="PANTHER" id="PTHR47992">
    <property type="entry name" value="PROTEIN PHOSPHATASE"/>
    <property type="match status" value="1"/>
</dbReference>
<dbReference type="PROSITE" id="PS51746">
    <property type="entry name" value="PPM_2"/>
    <property type="match status" value="1"/>
</dbReference>
<comment type="caution">
    <text evidence="2">The sequence shown here is derived from an EMBL/GenBank/DDBJ whole genome shotgun (WGS) entry which is preliminary data.</text>
</comment>
<evidence type="ECO:0000313" key="3">
    <source>
        <dbReference type="Proteomes" id="UP000585474"/>
    </source>
</evidence>
<keyword evidence="3" id="KW-1185">Reference proteome</keyword>
<sequence length="322" mass="36502">MPPLLVPPDSLDMTKTKNPLFTSPNAEGRSGFGQGAEFGGKELGEEWVGEVVREWLLVRWDDAFRLRRFLIGDVGNKKREEREFGKVPSWMVPVTHGYHVVENGWFRGELGSDSESDSNSNSDSVVVQREQIDELELWFFGVFNARIGDGITKFLQFHLFDKNPKQSQLKRKSKDTLKKAYLNARAKIREAERAEERERIGSASALVINGEKLVIAHMGDYRAVVCRDGVIRMPKVRILAWDAVGTKSPKSLEIKVGDERIDSDTEFVILASNGIWEVMNHQEAVNLIRHMEDPQEAAESLAKEAITRMSRSNISCLVIRFD</sequence>
<protein>
    <submittedName>
        <fullName evidence="2">Protein phosphatase 2C family protein</fullName>
    </submittedName>
</protein>
<dbReference type="SUPFAM" id="SSF81606">
    <property type="entry name" value="PP2C-like"/>
    <property type="match status" value="1"/>
</dbReference>
<accession>A0A7J0GIT3</accession>
<feature type="domain" description="PPM-type phosphatase" evidence="1">
    <location>
        <begin position="107"/>
        <end position="321"/>
    </location>
</feature>
<dbReference type="OrthoDB" id="10264738at2759"/>
<organism evidence="2 3">
    <name type="scientific">Actinidia rufa</name>
    <dbReference type="NCBI Taxonomy" id="165716"/>
    <lineage>
        <taxon>Eukaryota</taxon>
        <taxon>Viridiplantae</taxon>
        <taxon>Streptophyta</taxon>
        <taxon>Embryophyta</taxon>
        <taxon>Tracheophyta</taxon>
        <taxon>Spermatophyta</taxon>
        <taxon>Magnoliopsida</taxon>
        <taxon>eudicotyledons</taxon>
        <taxon>Gunneridae</taxon>
        <taxon>Pentapetalae</taxon>
        <taxon>asterids</taxon>
        <taxon>Ericales</taxon>
        <taxon>Actinidiaceae</taxon>
        <taxon>Actinidia</taxon>
    </lineage>
</organism>
<dbReference type="InterPro" id="IPR036457">
    <property type="entry name" value="PPM-type-like_dom_sf"/>
</dbReference>
<reference evidence="2 3" key="1">
    <citation type="submission" date="2019-07" db="EMBL/GenBank/DDBJ databases">
        <title>De Novo Assembly of kiwifruit Actinidia rufa.</title>
        <authorList>
            <person name="Sugita-Konishi S."/>
            <person name="Sato K."/>
            <person name="Mori E."/>
            <person name="Abe Y."/>
            <person name="Kisaki G."/>
            <person name="Hamano K."/>
            <person name="Suezawa K."/>
            <person name="Otani M."/>
            <person name="Fukuda T."/>
            <person name="Manabe T."/>
            <person name="Gomi K."/>
            <person name="Tabuchi M."/>
            <person name="Akimitsu K."/>
            <person name="Kataoka I."/>
        </authorList>
    </citation>
    <scope>NUCLEOTIDE SEQUENCE [LARGE SCALE GENOMIC DNA]</scope>
    <source>
        <strain evidence="3">cv. Fuchu</strain>
    </source>
</reference>
<dbReference type="SMART" id="SM00332">
    <property type="entry name" value="PP2Cc"/>
    <property type="match status" value="1"/>
</dbReference>
<name>A0A7J0GIT3_9ERIC</name>
<dbReference type="InterPro" id="IPR001932">
    <property type="entry name" value="PPM-type_phosphatase-like_dom"/>
</dbReference>
<dbReference type="Pfam" id="PF00481">
    <property type="entry name" value="PP2C"/>
    <property type="match status" value="2"/>
</dbReference>
<proteinExistence type="predicted"/>
<dbReference type="AlphaFoldDB" id="A0A7J0GIT3"/>
<dbReference type="Gene3D" id="3.60.40.10">
    <property type="entry name" value="PPM-type phosphatase domain"/>
    <property type="match status" value="2"/>
</dbReference>
<dbReference type="EMBL" id="BJWL01000022">
    <property type="protein sequence ID" value="GFZ10733.1"/>
    <property type="molecule type" value="Genomic_DNA"/>
</dbReference>
<evidence type="ECO:0000259" key="1">
    <source>
        <dbReference type="PROSITE" id="PS51746"/>
    </source>
</evidence>
<dbReference type="InterPro" id="IPR015655">
    <property type="entry name" value="PP2C"/>
</dbReference>
<dbReference type="GO" id="GO:0004722">
    <property type="term" value="F:protein serine/threonine phosphatase activity"/>
    <property type="evidence" value="ECO:0007669"/>
    <property type="project" value="InterPro"/>
</dbReference>
<evidence type="ECO:0000313" key="2">
    <source>
        <dbReference type="EMBL" id="GFZ10733.1"/>
    </source>
</evidence>
<gene>
    <name evidence="2" type="ORF">Acr_22g0001310</name>
</gene>
<dbReference type="CDD" id="cd00143">
    <property type="entry name" value="PP2Cc"/>
    <property type="match status" value="1"/>
</dbReference>